<keyword evidence="1" id="KW-0812">Transmembrane</keyword>
<gene>
    <name evidence="3" type="ORF">B5E88_11320</name>
</gene>
<feature type="domain" description="DUF4234" evidence="2">
    <location>
        <begin position="54"/>
        <end position="103"/>
    </location>
</feature>
<dbReference type="InterPro" id="IPR025328">
    <property type="entry name" value="DUF4234"/>
</dbReference>
<reference evidence="4" key="1">
    <citation type="submission" date="2017-04" db="EMBL/GenBank/DDBJ databases">
        <title>Function of individual gut microbiota members based on whole genome sequencing of pure cultures obtained from chicken caecum.</title>
        <authorList>
            <person name="Medvecky M."/>
            <person name="Cejkova D."/>
            <person name="Polansky O."/>
            <person name="Karasova D."/>
            <person name="Kubasova T."/>
            <person name="Cizek A."/>
            <person name="Rychlik I."/>
        </authorList>
    </citation>
    <scope>NUCLEOTIDE SEQUENCE [LARGE SCALE GENOMIC DNA]</scope>
    <source>
        <strain evidence="4">An144</strain>
    </source>
</reference>
<name>A0A1Y4QSQ9_9ENTE</name>
<sequence length="122" mass="14403">MKVTKRNFVVSILLSLVTCGIYSLYWMVMLNDEIHNIYESMYPEDLSTTRVSGALLLVFTFITCGIYSFYWYYKMGTLCNKISKNNSNFDLIFLILAIFQLPIVNMCIMQNIENNFFDEYEF</sequence>
<feature type="transmembrane region" description="Helical" evidence="1">
    <location>
        <begin position="91"/>
        <end position="112"/>
    </location>
</feature>
<feature type="domain" description="DUF4234" evidence="2">
    <location>
        <begin position="6"/>
        <end position="40"/>
    </location>
</feature>
<evidence type="ECO:0000313" key="4">
    <source>
        <dbReference type="Proteomes" id="UP000196074"/>
    </source>
</evidence>
<comment type="caution">
    <text evidence="3">The sequence shown here is derived from an EMBL/GenBank/DDBJ whole genome shotgun (WGS) entry which is preliminary data.</text>
</comment>
<feature type="transmembrane region" description="Helical" evidence="1">
    <location>
        <begin position="48"/>
        <end position="70"/>
    </location>
</feature>
<dbReference type="GeneID" id="60871113"/>
<evidence type="ECO:0000313" key="3">
    <source>
        <dbReference type="EMBL" id="OUQ08336.1"/>
    </source>
</evidence>
<protein>
    <recommendedName>
        <fullName evidence="2">DUF4234 domain-containing protein</fullName>
    </recommendedName>
</protein>
<organism evidence="3 4">
    <name type="scientific">Enterococcus cecorum</name>
    <dbReference type="NCBI Taxonomy" id="44008"/>
    <lineage>
        <taxon>Bacteria</taxon>
        <taxon>Bacillati</taxon>
        <taxon>Bacillota</taxon>
        <taxon>Bacilli</taxon>
        <taxon>Lactobacillales</taxon>
        <taxon>Enterococcaceae</taxon>
        <taxon>Enterococcus</taxon>
    </lineage>
</organism>
<dbReference type="RefSeq" id="WP_016251637.1">
    <property type="nucleotide sequence ID" value="NZ_LS483306.1"/>
</dbReference>
<dbReference type="EMBL" id="NFLC01000033">
    <property type="protein sequence ID" value="OUQ08336.1"/>
    <property type="molecule type" value="Genomic_DNA"/>
</dbReference>
<feature type="transmembrane region" description="Helical" evidence="1">
    <location>
        <begin position="7"/>
        <end position="28"/>
    </location>
</feature>
<keyword evidence="1" id="KW-0472">Membrane</keyword>
<evidence type="ECO:0000256" key="1">
    <source>
        <dbReference type="SAM" id="Phobius"/>
    </source>
</evidence>
<keyword evidence="1" id="KW-1133">Transmembrane helix</keyword>
<accession>A0A1Y4QSQ9</accession>
<dbReference type="Proteomes" id="UP000196074">
    <property type="component" value="Unassembled WGS sequence"/>
</dbReference>
<dbReference type="Pfam" id="PF14018">
    <property type="entry name" value="DUF4234"/>
    <property type="match status" value="2"/>
</dbReference>
<dbReference type="AlphaFoldDB" id="A0A1Y4QSQ9"/>
<evidence type="ECO:0000259" key="2">
    <source>
        <dbReference type="Pfam" id="PF14018"/>
    </source>
</evidence>
<proteinExistence type="predicted"/>